<feature type="binding site" evidence="11">
    <location>
        <begin position="19"/>
        <end position="24"/>
    </location>
    <ligand>
        <name>ATP</name>
        <dbReference type="ChEBI" id="CHEBI:30616"/>
    </ligand>
</feature>
<comment type="caution">
    <text evidence="11">Lacks conserved residue(s) required for the propagation of feature annotation.</text>
</comment>
<dbReference type="UniPathway" id="UPA00053">
    <property type="reaction ID" value="UER00088"/>
</dbReference>
<evidence type="ECO:0000256" key="3">
    <source>
        <dbReference type="ARBA" id="ARBA00012154"/>
    </source>
</evidence>
<dbReference type="GO" id="GO:0005829">
    <property type="term" value="C:cytosol"/>
    <property type="evidence" value="ECO:0007669"/>
    <property type="project" value="TreeGrafter"/>
</dbReference>
<comment type="cofactor">
    <cofactor evidence="11">
        <name>Mg(2+)</name>
        <dbReference type="ChEBI" id="CHEBI:18420"/>
    </cofactor>
    <text evidence="11">Binds 1 Mg(2+) ion per subunit.</text>
</comment>
<gene>
    <name evidence="11" type="primary">aroK</name>
    <name evidence="12" type="ORF">GQ588_06745</name>
</gene>
<dbReference type="SUPFAM" id="SSF52540">
    <property type="entry name" value="P-loop containing nucleoside triphosphate hydrolases"/>
    <property type="match status" value="1"/>
</dbReference>
<evidence type="ECO:0000256" key="9">
    <source>
        <dbReference type="ARBA" id="ARBA00023141"/>
    </source>
</evidence>
<keyword evidence="4 11" id="KW-0028">Amino-acid biosynthesis</keyword>
<evidence type="ECO:0000256" key="7">
    <source>
        <dbReference type="ARBA" id="ARBA00022777"/>
    </source>
</evidence>
<feature type="binding site" evidence="11">
    <location>
        <position position="87"/>
    </location>
    <ligand>
        <name>substrate</name>
    </ligand>
</feature>
<keyword evidence="8 11" id="KW-0067">ATP-binding</keyword>
<evidence type="ECO:0000256" key="8">
    <source>
        <dbReference type="ARBA" id="ARBA00022840"/>
    </source>
</evidence>
<dbReference type="InterPro" id="IPR031322">
    <property type="entry name" value="Shikimate/glucono_kinase"/>
</dbReference>
<dbReference type="EMBL" id="CP046996">
    <property type="protein sequence ID" value="QHA00352.1"/>
    <property type="molecule type" value="Genomic_DNA"/>
</dbReference>
<dbReference type="PRINTS" id="PR01100">
    <property type="entry name" value="SHIKIMTKNASE"/>
</dbReference>
<dbReference type="PANTHER" id="PTHR21087:SF16">
    <property type="entry name" value="SHIKIMATE KINASE 1, CHLOROPLASTIC"/>
    <property type="match status" value="1"/>
</dbReference>
<evidence type="ECO:0000313" key="13">
    <source>
        <dbReference type="Proteomes" id="UP000430508"/>
    </source>
</evidence>
<dbReference type="Gene3D" id="3.40.50.300">
    <property type="entry name" value="P-loop containing nucleotide triphosphate hydrolases"/>
    <property type="match status" value="1"/>
</dbReference>
<comment type="function">
    <text evidence="11">Catalyzes the specific phosphorylation of the 3-hydroxyl group of shikimic acid using ATP as a cosubstrate.</text>
</comment>
<dbReference type="InterPro" id="IPR027417">
    <property type="entry name" value="P-loop_NTPase"/>
</dbReference>
<keyword evidence="11" id="KW-0460">Magnesium</keyword>
<feature type="binding site" evidence="11">
    <location>
        <position position="65"/>
    </location>
    <ligand>
        <name>substrate</name>
    </ligand>
</feature>
<keyword evidence="6 11" id="KW-0547">Nucleotide-binding</keyword>
<keyword evidence="11" id="KW-0479">Metal-binding</keyword>
<evidence type="ECO:0000256" key="11">
    <source>
        <dbReference type="HAMAP-Rule" id="MF_00109"/>
    </source>
</evidence>
<evidence type="ECO:0000256" key="5">
    <source>
        <dbReference type="ARBA" id="ARBA00022679"/>
    </source>
</evidence>
<dbReference type="Pfam" id="PF01202">
    <property type="entry name" value="SKI"/>
    <property type="match status" value="1"/>
</dbReference>
<dbReference type="GO" id="GO:0004765">
    <property type="term" value="F:shikimate kinase activity"/>
    <property type="evidence" value="ECO:0007669"/>
    <property type="project" value="UniProtKB-UniRule"/>
</dbReference>
<keyword evidence="9 11" id="KW-0057">Aromatic amino acid biosynthesis</keyword>
<evidence type="ECO:0000256" key="2">
    <source>
        <dbReference type="ARBA" id="ARBA00006997"/>
    </source>
</evidence>
<comment type="similarity">
    <text evidence="2 11">Belongs to the shikimate kinase family.</text>
</comment>
<keyword evidence="11" id="KW-0963">Cytoplasm</keyword>
<dbReference type="AlphaFoldDB" id="A0A857DIN0"/>
<dbReference type="CDD" id="cd00464">
    <property type="entry name" value="SK"/>
    <property type="match status" value="1"/>
</dbReference>
<protein>
    <recommendedName>
        <fullName evidence="3 11">Shikimate kinase</fullName>
        <shortName evidence="11">SK</shortName>
        <ecNumber evidence="3 11">2.7.1.71</ecNumber>
    </recommendedName>
</protein>
<keyword evidence="5 11" id="KW-0808">Transferase</keyword>
<dbReference type="InterPro" id="IPR000623">
    <property type="entry name" value="Shikimate_kinase/TSH1"/>
</dbReference>
<accession>A0A857DIN0</accession>
<organism evidence="12 13">
    <name type="scientific">Dehalobacter restrictus</name>
    <dbReference type="NCBI Taxonomy" id="55583"/>
    <lineage>
        <taxon>Bacteria</taxon>
        <taxon>Bacillati</taxon>
        <taxon>Bacillota</taxon>
        <taxon>Clostridia</taxon>
        <taxon>Eubacteriales</taxon>
        <taxon>Desulfitobacteriaceae</taxon>
        <taxon>Dehalobacter</taxon>
    </lineage>
</organism>
<dbReference type="GO" id="GO:0005524">
    <property type="term" value="F:ATP binding"/>
    <property type="evidence" value="ECO:0007669"/>
    <property type="project" value="UniProtKB-UniRule"/>
</dbReference>
<reference evidence="12 13" key="1">
    <citation type="submission" date="2019-12" db="EMBL/GenBank/DDBJ databases">
        <title>Sequence classification of anaerobic respiratory reductive dehalogenases: First we see many, then we see few.</title>
        <authorList>
            <person name="Molenda O."/>
            <person name="Puentes Jacome L.A."/>
            <person name="Cao X."/>
            <person name="Nesbo C.L."/>
            <person name="Tang S."/>
            <person name="Morson N."/>
            <person name="Patron J."/>
            <person name="Lomheim L."/>
            <person name="Wishart D.S."/>
            <person name="Edwards E.A."/>
        </authorList>
    </citation>
    <scope>NUCLEOTIDE SEQUENCE [LARGE SCALE GENOMIC DNA]</scope>
    <source>
        <strain evidence="12 13">12DCA</strain>
    </source>
</reference>
<dbReference type="EC" id="2.7.1.71" evidence="3 11"/>
<dbReference type="PROSITE" id="PS01128">
    <property type="entry name" value="SHIKIMATE_KINASE"/>
    <property type="match status" value="1"/>
</dbReference>
<dbReference type="InterPro" id="IPR023000">
    <property type="entry name" value="Shikimate_kinase_CS"/>
</dbReference>
<dbReference type="GO" id="GO:0008652">
    <property type="term" value="P:amino acid biosynthetic process"/>
    <property type="evidence" value="ECO:0007669"/>
    <property type="project" value="UniProtKB-KW"/>
</dbReference>
<comment type="catalytic activity">
    <reaction evidence="10 11">
        <text>shikimate + ATP = 3-phosphoshikimate + ADP + H(+)</text>
        <dbReference type="Rhea" id="RHEA:13121"/>
        <dbReference type="ChEBI" id="CHEBI:15378"/>
        <dbReference type="ChEBI" id="CHEBI:30616"/>
        <dbReference type="ChEBI" id="CHEBI:36208"/>
        <dbReference type="ChEBI" id="CHEBI:145989"/>
        <dbReference type="ChEBI" id="CHEBI:456216"/>
        <dbReference type="EC" id="2.7.1.71"/>
    </reaction>
</comment>
<dbReference type="GO" id="GO:0009073">
    <property type="term" value="P:aromatic amino acid family biosynthetic process"/>
    <property type="evidence" value="ECO:0007669"/>
    <property type="project" value="UniProtKB-KW"/>
</dbReference>
<sequence>MSDSLNSIPQNIVLIGFMAAGKSSVGKLLARELRWAFLDTDSEIERVTRLKIPEIFQKYGEARFRSEENLLVHKISGFTDTVIATGGGTVLNPENWNILHGLGKLVYLYVPLEIALQRAKEHHDRPLLSSSEPEQIEKLWRDREVIYRKAPITVDTSDKDVQTVAAEILELLKGEHITA</sequence>
<name>A0A857DIN0_9FIRM</name>
<evidence type="ECO:0000256" key="10">
    <source>
        <dbReference type="ARBA" id="ARBA00048567"/>
    </source>
</evidence>
<dbReference type="RefSeq" id="WP_019225803.1">
    <property type="nucleotide sequence ID" value="NZ_CP046996.1"/>
</dbReference>
<feature type="binding site" evidence="11">
    <location>
        <position position="125"/>
    </location>
    <ligand>
        <name>ATP</name>
        <dbReference type="ChEBI" id="CHEBI:30616"/>
    </ligand>
</feature>
<evidence type="ECO:0000256" key="4">
    <source>
        <dbReference type="ARBA" id="ARBA00022605"/>
    </source>
</evidence>
<dbReference type="Proteomes" id="UP000430508">
    <property type="component" value="Chromosome"/>
</dbReference>
<feature type="binding site" evidence="11">
    <location>
        <position position="143"/>
    </location>
    <ligand>
        <name>substrate</name>
    </ligand>
</feature>
<evidence type="ECO:0000256" key="6">
    <source>
        <dbReference type="ARBA" id="ARBA00022741"/>
    </source>
</evidence>
<keyword evidence="7 11" id="KW-0418">Kinase</keyword>
<dbReference type="PANTHER" id="PTHR21087">
    <property type="entry name" value="SHIKIMATE KINASE"/>
    <property type="match status" value="1"/>
</dbReference>
<evidence type="ECO:0000313" key="12">
    <source>
        <dbReference type="EMBL" id="QHA00352.1"/>
    </source>
</evidence>
<dbReference type="GO" id="GO:0009423">
    <property type="term" value="P:chorismate biosynthetic process"/>
    <property type="evidence" value="ECO:0007669"/>
    <property type="project" value="UniProtKB-UniRule"/>
</dbReference>
<feature type="binding site" evidence="11">
    <location>
        <position position="23"/>
    </location>
    <ligand>
        <name>Mg(2+)</name>
        <dbReference type="ChEBI" id="CHEBI:18420"/>
    </ligand>
</feature>
<comment type="pathway">
    <text evidence="1 11">Metabolic intermediate biosynthesis; chorismate biosynthesis; chorismate from D-erythrose 4-phosphate and phosphoenolpyruvate: step 5/7.</text>
</comment>
<dbReference type="GO" id="GO:0000287">
    <property type="term" value="F:magnesium ion binding"/>
    <property type="evidence" value="ECO:0007669"/>
    <property type="project" value="UniProtKB-UniRule"/>
</dbReference>
<comment type="subcellular location">
    <subcellularLocation>
        <location evidence="11">Cytoplasm</location>
    </subcellularLocation>
</comment>
<feature type="binding site" evidence="11">
    <location>
        <position position="41"/>
    </location>
    <ligand>
        <name>substrate</name>
    </ligand>
</feature>
<dbReference type="HAMAP" id="MF_00109">
    <property type="entry name" value="Shikimate_kinase"/>
    <property type="match status" value="1"/>
</dbReference>
<comment type="subunit">
    <text evidence="11">Monomer.</text>
</comment>
<evidence type="ECO:0000256" key="1">
    <source>
        <dbReference type="ARBA" id="ARBA00004842"/>
    </source>
</evidence>
<proteinExistence type="inferred from homology"/>